<feature type="region of interest" description="Disordered" evidence="10">
    <location>
        <begin position="914"/>
        <end position="935"/>
    </location>
</feature>
<keyword evidence="12" id="KW-1185">Reference proteome</keyword>
<dbReference type="VEuPathDB" id="FungiDB:CNF02870"/>
<evidence type="ECO:0000256" key="5">
    <source>
        <dbReference type="ARBA" id="ARBA00023159"/>
    </source>
</evidence>
<dbReference type="PANTHER" id="PTHR35784">
    <property type="entry name" value="MEDIATOR OF RNA POLYMERASE II TRANSCRIPTION SUBUNIT 5"/>
    <property type="match status" value="1"/>
</dbReference>
<evidence type="ECO:0000256" key="1">
    <source>
        <dbReference type="ARBA" id="ARBA00004123"/>
    </source>
</evidence>
<comment type="subcellular location">
    <subcellularLocation>
        <location evidence="1 9">Nucleus</location>
    </subcellularLocation>
</comment>
<evidence type="ECO:0000256" key="9">
    <source>
        <dbReference type="RuleBase" id="RU364142"/>
    </source>
</evidence>
<keyword evidence="5 9" id="KW-0010">Activator</keyword>
<dbReference type="InterPro" id="IPR014801">
    <property type="entry name" value="Mediator_Med5_fun"/>
</dbReference>
<feature type="compositionally biased region" description="Polar residues" evidence="10">
    <location>
        <begin position="914"/>
        <end position="923"/>
    </location>
</feature>
<keyword evidence="6 9" id="KW-0804">Transcription</keyword>
<proteinExistence type="inferred from homology"/>
<dbReference type="EMBL" id="AE017346">
    <property type="protein sequence ID" value="AAW44338.2"/>
    <property type="molecule type" value="Genomic_DNA"/>
</dbReference>
<dbReference type="eggNOG" id="ENOG502R1HB">
    <property type="taxonomic scope" value="Eukaryota"/>
</dbReference>
<gene>
    <name evidence="9" type="primary">MED5</name>
    <name evidence="11" type="ordered locus">CNF02870</name>
</gene>
<name>Q5KF61_CRYD1</name>
<feature type="compositionally biased region" description="Basic residues" evidence="10">
    <location>
        <begin position="924"/>
        <end position="933"/>
    </location>
</feature>
<dbReference type="AlphaFoldDB" id="Q5KF61"/>
<evidence type="ECO:0000256" key="6">
    <source>
        <dbReference type="ARBA" id="ARBA00023163"/>
    </source>
</evidence>
<keyword evidence="4 9" id="KW-0805">Transcription regulation</keyword>
<evidence type="ECO:0000256" key="7">
    <source>
        <dbReference type="ARBA" id="ARBA00023242"/>
    </source>
</evidence>
<dbReference type="GO" id="GO:0003712">
    <property type="term" value="F:transcription coregulator activity"/>
    <property type="evidence" value="ECO:0007669"/>
    <property type="project" value="InterPro"/>
</dbReference>
<evidence type="ECO:0000256" key="10">
    <source>
        <dbReference type="SAM" id="MobiDB-lite"/>
    </source>
</evidence>
<evidence type="ECO:0000256" key="3">
    <source>
        <dbReference type="ARBA" id="ARBA00020628"/>
    </source>
</evidence>
<dbReference type="Proteomes" id="UP000002149">
    <property type="component" value="Chromosome 6"/>
</dbReference>
<comment type="function">
    <text evidence="9">Component of the Mediator complex, a coactivator involved in the regulated transcription of nearly all RNA polymerase II-dependent genes. Mediator functions as a bridge to convey information from gene-specific regulatory proteins to the basal RNA polymerase II transcription machinery. Mediator is recruited to promoters by direct interactions with regulatory proteins and serves as a scaffold for the assembly of a functional preinitiation complex with RNA polymerase II and the general transcription factors.</text>
</comment>
<evidence type="ECO:0000313" key="11">
    <source>
        <dbReference type="EMBL" id="AAW44338.2"/>
    </source>
</evidence>
<dbReference type="PaxDb" id="214684-Q5KF61"/>
<evidence type="ECO:0000256" key="2">
    <source>
        <dbReference type="ARBA" id="ARBA00008782"/>
    </source>
</evidence>
<sequence>MLSSPSIPQLIATAYAQALPPSRLLKTLQEVHLHNLSPSVQYDLIRAFLDHLLPVPPSIMLAYLAHALSTSVITTQDFTIGLLFYMSGHEIPPIESLVSIVNVLMENPTCFEDGTILPSMLSDPALVQSDTNGELSKYRDNNQTSTLSLLLPLLRVSATPFPPPTLTAFIARLLNCLSPFPVPPLDVGLEAGQLLPSLTDEISIPLRNCLGGLMADATTNDPQQVEQVVFQQDSQLAQGDSPSQVEMPTNSSLPLKATVAFLLEQAHRASQWDPSELALEMEHYQTPAPSYVRMLKAGQHICSNPEEFIVVLFEVSIERLISEDGRSLIAKAEGIRDWGWVTESLPNLLRWWRSQREEDGFVGWQLPSVVAEPLTKAVQVFLPAMQSYSEKVLETYEVMVQSAEIEEESSGFTPPESWQLVSLQEYLIGKLIEMELITRTEACKMIPTISVPQTVQGQSLLERMESESRAHVKPLVFIITYAFGAAKSFAYEIVNIIKSSPQVPPPENLFLHVSYQPSIFSALVTFISPLSLYTLMSDRLLEAYSELDEFARSDDPQGYLTRFGEGVILLESFAREFNLDLPELLANGRRATGYGLLDAEQKDCLNGWVKAIFGSDGIEDQILLATPPQTLCCLVPTLIQQAIAAVACNQIDLDTLHSGLSYFSQPLLSWCLGGVIEWLCDEILRQGALSALHLVVLQALAMGHACPEQLLKVNDRALRKLFNPLSGLDEVIGTSNFDMFAFKAKLESLGITTSHHYGPLNQPSVKSSIQSISSLPFATAFWANPLLDSLWASAGTSNWMTVVLKNIFSQLDTFPVSPVGSACQRSGVYANFVPFLLMVDIKGNEPLLSGLAAWLRNSTEDLIHYTRGSRVLAGIFTQCILLADLIWGRVMAKRVIKELVVELHSVTTLGVRSGGQSEETTQLHSRKMKHRDGRRLTSEQRSMCEDIVKMLTYDDGLRARWGNHWVDLAV</sequence>
<dbReference type="PANTHER" id="PTHR35784:SF1">
    <property type="entry name" value="MEDIATOR OF RNA POLYMERASE II TRANSCRIPTION SUBUNIT 5"/>
    <property type="match status" value="1"/>
</dbReference>
<reference evidence="11 12" key="1">
    <citation type="journal article" date="2005" name="Science">
        <title>The genome of the basidiomycetous yeast and human pathogen Cryptococcus neoformans.</title>
        <authorList>
            <person name="Loftus B.J."/>
            <person name="Fung E."/>
            <person name="Roncaglia P."/>
            <person name="Rowley D."/>
            <person name="Amedeo P."/>
            <person name="Bruno D."/>
            <person name="Vamathevan J."/>
            <person name="Miranda M."/>
            <person name="Anderson I.J."/>
            <person name="Fraser J.A."/>
            <person name="Allen J.E."/>
            <person name="Bosdet I.E."/>
            <person name="Brent M.R."/>
            <person name="Chiu R."/>
            <person name="Doering T.L."/>
            <person name="Donlin M.J."/>
            <person name="D'Souza C.A."/>
            <person name="Fox D.S."/>
            <person name="Grinberg V."/>
            <person name="Fu J."/>
            <person name="Fukushima M."/>
            <person name="Haas B.J."/>
            <person name="Huang J.C."/>
            <person name="Janbon G."/>
            <person name="Jones S.J."/>
            <person name="Koo H.L."/>
            <person name="Krzywinski M.I."/>
            <person name="Kwon-Chung J.K."/>
            <person name="Lengeler K.B."/>
            <person name="Maiti R."/>
            <person name="Marra M.A."/>
            <person name="Marra R.E."/>
            <person name="Mathewson C.A."/>
            <person name="Mitchell T.G."/>
            <person name="Pertea M."/>
            <person name="Riggs F.R."/>
            <person name="Salzberg S.L."/>
            <person name="Schein J.E."/>
            <person name="Shvartsbeyn A."/>
            <person name="Shin H."/>
            <person name="Shumway M."/>
            <person name="Specht C.A."/>
            <person name="Suh B.B."/>
            <person name="Tenney A."/>
            <person name="Utterback T.R."/>
            <person name="Wickes B.L."/>
            <person name="Wortman J.R."/>
            <person name="Wye N.H."/>
            <person name="Kronstad J.W."/>
            <person name="Lodge J.K."/>
            <person name="Heitman J."/>
            <person name="Davis R.W."/>
            <person name="Fraser C.M."/>
            <person name="Hyman R.W."/>
        </authorList>
    </citation>
    <scope>NUCLEOTIDE SEQUENCE [LARGE SCALE GENOMIC DNA]</scope>
    <source>
        <strain evidence="12">JEC21 / ATCC MYA-565</strain>
    </source>
</reference>
<evidence type="ECO:0000313" key="12">
    <source>
        <dbReference type="Proteomes" id="UP000002149"/>
    </source>
</evidence>
<dbReference type="Pfam" id="PF08689">
    <property type="entry name" value="Med5"/>
    <property type="match status" value="1"/>
</dbReference>
<protein>
    <recommendedName>
        <fullName evidence="3 9">Mediator of RNA polymerase II transcription subunit 5</fullName>
    </recommendedName>
    <alternativeName>
        <fullName evidence="8 9">Mediator complex subunit 5</fullName>
    </alternativeName>
</protein>
<dbReference type="GO" id="GO:0006357">
    <property type="term" value="P:regulation of transcription by RNA polymerase II"/>
    <property type="evidence" value="ECO:0000318"/>
    <property type="project" value="GO_Central"/>
</dbReference>
<keyword evidence="7 9" id="KW-0539">Nucleus</keyword>
<dbReference type="STRING" id="214684.Q5KF61"/>
<comment type="similarity">
    <text evidence="2 9">Belongs to the Mediator complex subunit 5 family.</text>
</comment>
<comment type="subunit">
    <text evidence="9">Component of the Mediator complex.</text>
</comment>
<organism evidence="11 12">
    <name type="scientific">Cryptococcus deneoformans (strain JEC21 / ATCC MYA-565)</name>
    <name type="common">Cryptococcus neoformans var. neoformans serotype D</name>
    <dbReference type="NCBI Taxonomy" id="214684"/>
    <lineage>
        <taxon>Eukaryota</taxon>
        <taxon>Fungi</taxon>
        <taxon>Dikarya</taxon>
        <taxon>Basidiomycota</taxon>
        <taxon>Agaricomycotina</taxon>
        <taxon>Tremellomycetes</taxon>
        <taxon>Tremellales</taxon>
        <taxon>Cryptococcaceae</taxon>
        <taxon>Cryptococcus</taxon>
        <taxon>Cryptococcus neoformans species complex</taxon>
    </lineage>
</organism>
<dbReference type="GO" id="GO:0016592">
    <property type="term" value="C:mediator complex"/>
    <property type="evidence" value="ECO:0000318"/>
    <property type="project" value="GO_Central"/>
</dbReference>
<accession>Q5KF61</accession>
<dbReference type="InParanoid" id="Q5KF61"/>
<evidence type="ECO:0000256" key="8">
    <source>
        <dbReference type="ARBA" id="ARBA00031256"/>
    </source>
</evidence>
<evidence type="ECO:0000256" key="4">
    <source>
        <dbReference type="ARBA" id="ARBA00023015"/>
    </source>
</evidence>
<dbReference type="OrthoDB" id="5549158at2759"/>